<keyword evidence="4 16" id="KW-0812">Transmembrane</keyword>
<evidence type="ECO:0000256" key="7">
    <source>
        <dbReference type="ARBA" id="ARBA00022989"/>
    </source>
</evidence>
<evidence type="ECO:0000256" key="14">
    <source>
        <dbReference type="ARBA" id="ARBA00044770"/>
    </source>
</evidence>
<comment type="caution">
    <text evidence="17">The sequence shown here is derived from an EMBL/GenBank/DDBJ whole genome shotgun (WGS) entry which is preliminary data.</text>
</comment>
<evidence type="ECO:0000256" key="2">
    <source>
        <dbReference type="ARBA" id="ARBA00022676"/>
    </source>
</evidence>
<dbReference type="AlphaFoldDB" id="A0A2T4VWK4"/>
<dbReference type="GO" id="GO:0032153">
    <property type="term" value="C:cell division site"/>
    <property type="evidence" value="ECO:0007669"/>
    <property type="project" value="TreeGrafter"/>
</dbReference>
<evidence type="ECO:0000256" key="12">
    <source>
        <dbReference type="ARBA" id="ARBA00041185"/>
    </source>
</evidence>
<evidence type="ECO:0000256" key="6">
    <source>
        <dbReference type="ARBA" id="ARBA00022984"/>
    </source>
</evidence>
<evidence type="ECO:0000256" key="9">
    <source>
        <dbReference type="ARBA" id="ARBA00032370"/>
    </source>
</evidence>
<evidence type="ECO:0000256" key="5">
    <source>
        <dbReference type="ARBA" id="ARBA00022960"/>
    </source>
</evidence>
<feature type="transmembrane region" description="Helical" evidence="16">
    <location>
        <begin position="83"/>
        <end position="105"/>
    </location>
</feature>
<feature type="transmembrane region" description="Helical" evidence="16">
    <location>
        <begin position="20"/>
        <end position="39"/>
    </location>
</feature>
<evidence type="ECO:0000256" key="3">
    <source>
        <dbReference type="ARBA" id="ARBA00022679"/>
    </source>
</evidence>
<dbReference type="GO" id="GO:0008955">
    <property type="term" value="F:peptidoglycan glycosyltransferase activity"/>
    <property type="evidence" value="ECO:0007669"/>
    <property type="project" value="UniProtKB-EC"/>
</dbReference>
<keyword evidence="17" id="KW-0131">Cell cycle</keyword>
<keyword evidence="5" id="KW-0133">Cell shape</keyword>
<evidence type="ECO:0000256" key="11">
    <source>
        <dbReference type="ARBA" id="ARBA00038053"/>
    </source>
</evidence>
<protein>
    <recommendedName>
        <fullName evidence="12">Probable peptidoglycan glycosyltransferase FtsW</fullName>
        <ecNumber evidence="14">2.4.99.28</ecNumber>
    </recommendedName>
    <alternativeName>
        <fullName evidence="13">Cell division protein FtsW</fullName>
    </alternativeName>
    <alternativeName>
        <fullName evidence="10">Cell wall polymerase</fullName>
    </alternativeName>
    <alternativeName>
        <fullName evidence="9">Peptidoglycan polymerase</fullName>
    </alternativeName>
</protein>
<dbReference type="GO" id="GO:0008360">
    <property type="term" value="P:regulation of cell shape"/>
    <property type="evidence" value="ECO:0007669"/>
    <property type="project" value="UniProtKB-KW"/>
</dbReference>
<accession>A0A2T4VWK4</accession>
<evidence type="ECO:0000256" key="4">
    <source>
        <dbReference type="ARBA" id="ARBA00022692"/>
    </source>
</evidence>
<comment type="subcellular location">
    <subcellularLocation>
        <location evidence="1">Membrane</location>
        <topology evidence="1">Multi-pass membrane protein</topology>
    </subcellularLocation>
</comment>
<dbReference type="GO" id="GO:0005886">
    <property type="term" value="C:plasma membrane"/>
    <property type="evidence" value="ECO:0007669"/>
    <property type="project" value="TreeGrafter"/>
</dbReference>
<evidence type="ECO:0000256" key="13">
    <source>
        <dbReference type="ARBA" id="ARBA00041418"/>
    </source>
</evidence>
<feature type="transmembrane region" description="Helical" evidence="16">
    <location>
        <begin position="149"/>
        <end position="165"/>
    </location>
</feature>
<proteinExistence type="inferred from homology"/>
<evidence type="ECO:0000256" key="15">
    <source>
        <dbReference type="ARBA" id="ARBA00049902"/>
    </source>
</evidence>
<evidence type="ECO:0000256" key="8">
    <source>
        <dbReference type="ARBA" id="ARBA00023136"/>
    </source>
</evidence>
<keyword evidence="2" id="KW-0328">Glycosyltransferase</keyword>
<keyword evidence="7 16" id="KW-1133">Transmembrane helix</keyword>
<organism evidence="17 18">
    <name type="scientific">Candidatus Liberibacter europaeus</name>
    <dbReference type="NCBI Taxonomy" id="744859"/>
    <lineage>
        <taxon>Bacteria</taxon>
        <taxon>Pseudomonadati</taxon>
        <taxon>Pseudomonadota</taxon>
        <taxon>Alphaproteobacteria</taxon>
        <taxon>Hyphomicrobiales</taxon>
        <taxon>Rhizobiaceae</taxon>
        <taxon>Liberibacter</taxon>
    </lineage>
</organism>
<sequence>MVKRTERGVLADWFWTVDWFLLVSFLSLLGMGFMLSFAASIPVAEKLRLDSFYFVKRHALFLLPSIFLMIIFSFFWLKQIKNTAFILLFLSMIAMLLVLFVGIEIKGAKRWLYYFGVSIQPSEFMKPSFIITCAWLFSEQVRHPDVPGNVFSLILFGIVTALLIAQPDFGQSILISLIWGCMLFITGISWLWIIIFVIFGATSSMLAYKTMPHVAIRINHFITGIGDSFQVNNSREAIIHGGWFGKGPGEGTVKRLIPDSHTDFVFSVAAEEFGIIFCIVVACIFAFIVLRALLYSLRENDDFIRIATFGLALQIGLQAAISIGVNLHLLPTKGMTMPVISYGGSSMLGMCITIGCLLALTRRMPEKRSYK</sequence>
<evidence type="ECO:0000256" key="10">
    <source>
        <dbReference type="ARBA" id="ARBA00033270"/>
    </source>
</evidence>
<reference evidence="18" key="1">
    <citation type="submission" date="2018-02" db="EMBL/GenBank/DDBJ databases">
        <title>Genome sequence of Candidatus Liberibacter europaeus.</title>
        <authorList>
            <person name="Frampton R.A."/>
            <person name="Thompson S.M."/>
            <person name="David C."/>
            <person name="Addison S.M."/>
            <person name="Smith G.R."/>
        </authorList>
    </citation>
    <scope>NUCLEOTIDE SEQUENCE [LARGE SCALE GENOMIC DNA]</scope>
</reference>
<keyword evidence="6" id="KW-0573">Peptidoglycan synthesis</keyword>
<comment type="catalytic activity">
    <reaction evidence="15">
        <text>[GlcNAc-(1-&gt;4)-Mur2Ac(oyl-L-Ala-gamma-D-Glu-L-Lys-D-Ala-D-Ala)](n)-di-trans,octa-cis-undecaprenyl diphosphate + beta-D-GlcNAc-(1-&gt;4)-Mur2Ac(oyl-L-Ala-gamma-D-Glu-L-Lys-D-Ala-D-Ala)-di-trans,octa-cis-undecaprenyl diphosphate = [GlcNAc-(1-&gt;4)-Mur2Ac(oyl-L-Ala-gamma-D-Glu-L-Lys-D-Ala-D-Ala)](n+1)-di-trans,octa-cis-undecaprenyl diphosphate + di-trans,octa-cis-undecaprenyl diphosphate + H(+)</text>
        <dbReference type="Rhea" id="RHEA:23708"/>
        <dbReference type="Rhea" id="RHEA-COMP:9602"/>
        <dbReference type="Rhea" id="RHEA-COMP:9603"/>
        <dbReference type="ChEBI" id="CHEBI:15378"/>
        <dbReference type="ChEBI" id="CHEBI:58405"/>
        <dbReference type="ChEBI" id="CHEBI:60033"/>
        <dbReference type="ChEBI" id="CHEBI:78435"/>
        <dbReference type="EC" id="2.4.99.28"/>
    </reaction>
</comment>
<dbReference type="GO" id="GO:0009252">
    <property type="term" value="P:peptidoglycan biosynthetic process"/>
    <property type="evidence" value="ECO:0007669"/>
    <property type="project" value="UniProtKB-KW"/>
</dbReference>
<feature type="transmembrane region" description="Helical" evidence="16">
    <location>
        <begin position="306"/>
        <end position="327"/>
    </location>
</feature>
<feature type="transmembrane region" description="Helical" evidence="16">
    <location>
        <begin position="59"/>
        <end position="77"/>
    </location>
</feature>
<gene>
    <name evidence="17" type="ORF">C4617_05175</name>
</gene>
<feature type="transmembrane region" description="Helical" evidence="16">
    <location>
        <begin position="339"/>
        <end position="361"/>
    </location>
</feature>
<keyword evidence="17" id="KW-0132">Cell division</keyword>
<evidence type="ECO:0000313" key="18">
    <source>
        <dbReference type="Proteomes" id="UP000240811"/>
    </source>
</evidence>
<dbReference type="InterPro" id="IPR001182">
    <property type="entry name" value="FtsW/RodA"/>
</dbReference>
<dbReference type="Pfam" id="PF01098">
    <property type="entry name" value="FTSW_RODA_SPOVE"/>
    <property type="match status" value="1"/>
</dbReference>
<evidence type="ECO:0000256" key="16">
    <source>
        <dbReference type="SAM" id="Phobius"/>
    </source>
</evidence>
<comment type="similarity">
    <text evidence="11">Belongs to the SEDS family. FtsW subfamily.</text>
</comment>
<keyword evidence="8 16" id="KW-0472">Membrane</keyword>
<keyword evidence="3" id="KW-0808">Transferase</keyword>
<dbReference type="EC" id="2.4.99.28" evidence="14"/>
<dbReference type="EMBL" id="PSQJ01000007">
    <property type="protein sequence ID" value="PTL86159.1"/>
    <property type="molecule type" value="Genomic_DNA"/>
</dbReference>
<dbReference type="PANTHER" id="PTHR30474:SF2">
    <property type="entry name" value="PEPTIDOGLYCAN GLYCOSYLTRANSFERASE FTSW-RELATED"/>
    <property type="match status" value="1"/>
</dbReference>
<dbReference type="GO" id="GO:0051301">
    <property type="term" value="P:cell division"/>
    <property type="evidence" value="ECO:0007669"/>
    <property type="project" value="UniProtKB-KW"/>
</dbReference>
<evidence type="ECO:0000313" key="17">
    <source>
        <dbReference type="EMBL" id="PTL86159.1"/>
    </source>
</evidence>
<dbReference type="GO" id="GO:0015648">
    <property type="term" value="F:lipid-linked peptidoglycan transporter activity"/>
    <property type="evidence" value="ECO:0007669"/>
    <property type="project" value="TreeGrafter"/>
</dbReference>
<evidence type="ECO:0000256" key="1">
    <source>
        <dbReference type="ARBA" id="ARBA00004141"/>
    </source>
</evidence>
<dbReference type="PANTHER" id="PTHR30474">
    <property type="entry name" value="CELL CYCLE PROTEIN"/>
    <property type="match status" value="1"/>
</dbReference>
<feature type="transmembrane region" description="Helical" evidence="16">
    <location>
        <begin position="273"/>
        <end position="294"/>
    </location>
</feature>
<dbReference type="Proteomes" id="UP000240811">
    <property type="component" value="Unassembled WGS sequence"/>
</dbReference>
<feature type="transmembrane region" description="Helical" evidence="16">
    <location>
        <begin position="177"/>
        <end position="201"/>
    </location>
</feature>
<name>A0A2T4VWK4_9HYPH</name>